<dbReference type="PANTHER" id="PTHR33741">
    <property type="entry name" value="TRANSMEMBRANE PROTEIN DDB_G0269096-RELATED"/>
    <property type="match status" value="1"/>
</dbReference>
<dbReference type="AlphaFoldDB" id="A0A0J1HFE0"/>
<keyword evidence="1" id="KW-1133">Transmembrane helix</keyword>
<evidence type="ECO:0000313" key="3">
    <source>
        <dbReference type="EMBL" id="KLV10340.1"/>
    </source>
</evidence>
<dbReference type="Pfam" id="PF04982">
    <property type="entry name" value="TM_HPP"/>
    <property type="match status" value="1"/>
</dbReference>
<accession>A0A0J1HFE0</accession>
<proteinExistence type="predicted"/>
<keyword evidence="1" id="KW-0472">Membrane</keyword>
<feature type="transmembrane region" description="Helical" evidence="1">
    <location>
        <begin position="20"/>
        <end position="37"/>
    </location>
</feature>
<dbReference type="InterPro" id="IPR058581">
    <property type="entry name" value="TM_HPP"/>
</dbReference>
<dbReference type="RefSeq" id="WP_047884504.1">
    <property type="nucleotide sequence ID" value="NZ_CP071326.1"/>
</dbReference>
<dbReference type="PATRIC" id="fig|320778.3.peg.1561"/>
<dbReference type="InterPro" id="IPR007065">
    <property type="entry name" value="HPP"/>
</dbReference>
<organism evidence="3 4">
    <name type="scientific">Photobacterium ganghwense</name>
    <dbReference type="NCBI Taxonomy" id="320778"/>
    <lineage>
        <taxon>Bacteria</taxon>
        <taxon>Pseudomonadati</taxon>
        <taxon>Pseudomonadota</taxon>
        <taxon>Gammaproteobacteria</taxon>
        <taxon>Vibrionales</taxon>
        <taxon>Vibrionaceae</taxon>
        <taxon>Photobacterium</taxon>
    </lineage>
</organism>
<evidence type="ECO:0000259" key="2">
    <source>
        <dbReference type="Pfam" id="PF04982"/>
    </source>
</evidence>
<keyword evidence="1" id="KW-0812">Transmembrane</keyword>
<protein>
    <submittedName>
        <fullName evidence="3">Membrane protein</fullName>
    </submittedName>
</protein>
<feature type="transmembrane region" description="Helical" evidence="1">
    <location>
        <begin position="95"/>
        <end position="113"/>
    </location>
</feature>
<name>A0A0J1HFE0_9GAMM</name>
<dbReference type="STRING" id="320778.ABT57_07220"/>
<reference evidence="3 4" key="1">
    <citation type="submission" date="2015-05" db="EMBL/GenBank/DDBJ databases">
        <title>Photobacterium galathea sp. nov.</title>
        <authorList>
            <person name="Machado H."/>
            <person name="Gram L."/>
        </authorList>
    </citation>
    <scope>NUCLEOTIDE SEQUENCE [LARGE SCALE GENOMIC DNA]</scope>
    <source>
        <strain evidence="3 4">DSM 22954</strain>
    </source>
</reference>
<feature type="domain" description="HPP transmembrane region" evidence="2">
    <location>
        <begin position="13"/>
        <end position="165"/>
    </location>
</feature>
<comment type="caution">
    <text evidence="3">The sequence shown here is derived from an EMBL/GenBank/DDBJ whole genome shotgun (WGS) entry which is preliminary data.</text>
</comment>
<dbReference type="OrthoDB" id="9811720at2"/>
<dbReference type="PANTHER" id="PTHR33741:SF5">
    <property type="entry name" value="TRANSMEMBRANE PROTEIN DDB_G0269096-RELATED"/>
    <property type="match status" value="1"/>
</dbReference>
<feature type="transmembrane region" description="Helical" evidence="1">
    <location>
        <begin position="72"/>
        <end position="89"/>
    </location>
</feature>
<keyword evidence="4" id="KW-1185">Reference proteome</keyword>
<sequence length="176" mass="18513">MMKKLKGGGSLPPKPSNVQLLKGLIGGFLGILTLGLLTQTTGSAWLMAPFGATCVILFAVPDSPLAQPRNVIGGHFVTAAVGLVALYTFGDSMLVMALAVGVAIMLMQYFRVVHPPAGANPLAVILAGQQAVGFDFLITPVLVGSVMLVLIASFVNNLGKENRWPVYWHGVSRQKS</sequence>
<dbReference type="EMBL" id="LDOU01000006">
    <property type="protein sequence ID" value="KLV10340.1"/>
    <property type="molecule type" value="Genomic_DNA"/>
</dbReference>
<feature type="transmembrane region" description="Helical" evidence="1">
    <location>
        <begin position="134"/>
        <end position="155"/>
    </location>
</feature>
<dbReference type="Proteomes" id="UP000035909">
    <property type="component" value="Unassembled WGS sequence"/>
</dbReference>
<gene>
    <name evidence="3" type="ORF">ABT57_07220</name>
</gene>
<evidence type="ECO:0000256" key="1">
    <source>
        <dbReference type="SAM" id="Phobius"/>
    </source>
</evidence>
<evidence type="ECO:0000313" key="4">
    <source>
        <dbReference type="Proteomes" id="UP000035909"/>
    </source>
</evidence>
<feature type="transmembrane region" description="Helical" evidence="1">
    <location>
        <begin position="43"/>
        <end position="60"/>
    </location>
</feature>